<organism evidence="2 3">
    <name type="scientific">Meganyctiphanes norvegica</name>
    <name type="common">Northern krill</name>
    <name type="synonym">Thysanopoda norvegica</name>
    <dbReference type="NCBI Taxonomy" id="48144"/>
    <lineage>
        <taxon>Eukaryota</taxon>
        <taxon>Metazoa</taxon>
        <taxon>Ecdysozoa</taxon>
        <taxon>Arthropoda</taxon>
        <taxon>Crustacea</taxon>
        <taxon>Multicrustacea</taxon>
        <taxon>Malacostraca</taxon>
        <taxon>Eumalacostraca</taxon>
        <taxon>Eucarida</taxon>
        <taxon>Euphausiacea</taxon>
        <taxon>Euphausiidae</taxon>
        <taxon>Meganyctiphanes</taxon>
    </lineage>
</organism>
<feature type="non-terminal residue" evidence="2">
    <location>
        <position position="1"/>
    </location>
</feature>
<sequence length="149" mass="16480">TGDRRPNSQSESQRRQHTASESSSRRQQNSAMIHEEIPGLDNIRGGLEQSPRQKENAHKGKIKKNLFTEGQEDHQKFTFKSRGKNKNIGGVGGGKLGGGQQQQSSVVGKAPFKSYSWNVFQLNKKAINEALDQVWSGVTITGLSFDENV</sequence>
<evidence type="ECO:0000313" key="3">
    <source>
        <dbReference type="Proteomes" id="UP001497623"/>
    </source>
</evidence>
<feature type="compositionally biased region" description="Gly residues" evidence="1">
    <location>
        <begin position="89"/>
        <end position="100"/>
    </location>
</feature>
<feature type="compositionally biased region" description="Polar residues" evidence="1">
    <location>
        <begin position="19"/>
        <end position="31"/>
    </location>
</feature>
<accession>A0AAV2R125</accession>
<evidence type="ECO:0000313" key="2">
    <source>
        <dbReference type="EMBL" id="CAL4105744.1"/>
    </source>
</evidence>
<reference evidence="2 3" key="1">
    <citation type="submission" date="2024-05" db="EMBL/GenBank/DDBJ databases">
        <authorList>
            <person name="Wallberg A."/>
        </authorList>
    </citation>
    <scope>NUCLEOTIDE SEQUENCE [LARGE SCALE GENOMIC DNA]</scope>
</reference>
<proteinExistence type="predicted"/>
<dbReference type="Proteomes" id="UP001497623">
    <property type="component" value="Unassembled WGS sequence"/>
</dbReference>
<feature type="region of interest" description="Disordered" evidence="1">
    <location>
        <begin position="1"/>
        <end position="105"/>
    </location>
</feature>
<comment type="caution">
    <text evidence="2">The sequence shown here is derived from an EMBL/GenBank/DDBJ whole genome shotgun (WGS) entry which is preliminary data.</text>
</comment>
<name>A0AAV2R125_MEGNR</name>
<dbReference type="AlphaFoldDB" id="A0AAV2R125"/>
<keyword evidence="3" id="KW-1185">Reference proteome</keyword>
<evidence type="ECO:0000256" key="1">
    <source>
        <dbReference type="SAM" id="MobiDB-lite"/>
    </source>
</evidence>
<protein>
    <submittedName>
        <fullName evidence="2">Uncharacterized protein</fullName>
    </submittedName>
</protein>
<gene>
    <name evidence="2" type="ORF">MNOR_LOCUS18165</name>
</gene>
<dbReference type="EMBL" id="CAXKWB010012859">
    <property type="protein sequence ID" value="CAL4105744.1"/>
    <property type="molecule type" value="Genomic_DNA"/>
</dbReference>